<accession>A0A9P6UMF7</accession>
<proteinExistence type="predicted"/>
<evidence type="ECO:0000313" key="3">
    <source>
        <dbReference type="Proteomes" id="UP000738325"/>
    </source>
</evidence>
<dbReference type="EMBL" id="JAAAIP010000935">
    <property type="protein sequence ID" value="KAG0311360.1"/>
    <property type="molecule type" value="Genomic_DNA"/>
</dbReference>
<sequence>MLSLSTKIVRTVSCTSRLARLPDRAELSLVAPVVSSRMLCQRYYHAQQALATGGFRGGSPNRAPSASTSLSPSSTSVSAPLSEFYPPVQKSTINTHYCREPQLVMVEGYGILQGHMDSSRLLTKFLNIPFGTVHDFNEHAVAPESWEGI</sequence>
<gene>
    <name evidence="2" type="ORF">BGZ99_010225</name>
</gene>
<keyword evidence="3" id="KW-1185">Reference proteome</keyword>
<dbReference type="Proteomes" id="UP000738325">
    <property type="component" value="Unassembled WGS sequence"/>
</dbReference>
<feature type="compositionally biased region" description="Low complexity" evidence="1">
    <location>
        <begin position="63"/>
        <end position="74"/>
    </location>
</feature>
<organism evidence="2 3">
    <name type="scientific">Dissophora globulifera</name>
    <dbReference type="NCBI Taxonomy" id="979702"/>
    <lineage>
        <taxon>Eukaryota</taxon>
        <taxon>Fungi</taxon>
        <taxon>Fungi incertae sedis</taxon>
        <taxon>Mucoromycota</taxon>
        <taxon>Mortierellomycotina</taxon>
        <taxon>Mortierellomycetes</taxon>
        <taxon>Mortierellales</taxon>
        <taxon>Mortierellaceae</taxon>
        <taxon>Dissophora</taxon>
    </lineage>
</organism>
<dbReference type="OrthoDB" id="408631at2759"/>
<feature type="region of interest" description="Disordered" evidence="1">
    <location>
        <begin position="54"/>
        <end position="74"/>
    </location>
</feature>
<reference evidence="2" key="1">
    <citation type="journal article" date="2020" name="Fungal Divers.">
        <title>Resolving the Mortierellaceae phylogeny through synthesis of multi-gene phylogenetics and phylogenomics.</title>
        <authorList>
            <person name="Vandepol N."/>
            <person name="Liber J."/>
            <person name="Desiro A."/>
            <person name="Na H."/>
            <person name="Kennedy M."/>
            <person name="Barry K."/>
            <person name="Grigoriev I.V."/>
            <person name="Miller A.N."/>
            <person name="O'Donnell K."/>
            <person name="Stajich J.E."/>
            <person name="Bonito G."/>
        </authorList>
    </citation>
    <scope>NUCLEOTIDE SEQUENCE</scope>
    <source>
        <strain evidence="2">REB-010B</strain>
    </source>
</reference>
<protein>
    <submittedName>
        <fullName evidence="2">Uncharacterized protein</fullName>
    </submittedName>
</protein>
<dbReference type="AlphaFoldDB" id="A0A9P6UMF7"/>
<evidence type="ECO:0000256" key="1">
    <source>
        <dbReference type="SAM" id="MobiDB-lite"/>
    </source>
</evidence>
<comment type="caution">
    <text evidence="2">The sequence shown here is derived from an EMBL/GenBank/DDBJ whole genome shotgun (WGS) entry which is preliminary data.</text>
</comment>
<evidence type="ECO:0000313" key="2">
    <source>
        <dbReference type="EMBL" id="KAG0311360.1"/>
    </source>
</evidence>
<name>A0A9P6UMF7_9FUNG</name>
<feature type="non-terminal residue" evidence="2">
    <location>
        <position position="149"/>
    </location>
</feature>